<evidence type="ECO:0000313" key="10">
    <source>
        <dbReference type="Proteomes" id="UP000183529"/>
    </source>
</evidence>
<comment type="subcellular location">
    <subcellularLocation>
        <location evidence="1">Cell membrane</location>
        <topology evidence="1">Multi-pass membrane protein</topology>
    </subcellularLocation>
</comment>
<dbReference type="AlphaFoldDB" id="A0AAQ1JTR8"/>
<sequence length="633" mass="67164">MQTPSTSGIAALLRRPFVALRALLSLLASPAAKRRFPFAVRAGLCCGIPVMAGWFAGDIHAGLLATIGSFTALYGSDRPYRNRAVHLAAIAFALAAVVSLGICVAPHAVLAVVVVALIAALATFVCNSLHIGPPGAYMFALACASGTGMAAGGADPIHSGLYVLCGGIVSWLAHMAGALLDRRGPERAAIASAAEAVAAFAESQDAAKRVVARHRAARALDDAWTTLVTWQSSSSSQRSSGTPGDPVLDALRRQGRRLHRIFSELLTETGAQDARRAECLQLAREARHLGDEASHAPLPDAPSAAARFPLSRRTAFASLRESVVPWSNPLLLAARVGVATLIAGGIGVALGLDRSYWGMAAVVVVLNQAYGWPGTFRRACYRVLGTLAGLILAWAVLAAHPQGLWIAAAVGLLQFAIEIWVVLQYAVAAIFITANALTIAAGGQGFPAITHLFSARALDTAIGCAVALAVFHFTVRRSAHRQLRSEMARTLAAAQRVLRCLSHGAVTAPEALEARRDLQHQTITLQQVFEADAPALKRNAPLSRTLGSAAAATQRLAYRLLNACWEQEAAGERDAPPVVDAATLFEDYVLAQEWLEVLRLHLDGDASPRWPQRHAVFLHDEIDALTRTLREPQ</sequence>
<feature type="transmembrane region" description="Helical" evidence="7">
    <location>
        <begin position="108"/>
        <end position="129"/>
    </location>
</feature>
<evidence type="ECO:0000256" key="5">
    <source>
        <dbReference type="ARBA" id="ARBA00023136"/>
    </source>
</evidence>
<comment type="similarity">
    <text evidence="6">Belongs to the YccS/YhfK family.</text>
</comment>
<comment type="caution">
    <text evidence="9">The sequence shown here is derived from an EMBL/GenBank/DDBJ whole genome shotgun (WGS) entry which is preliminary data.</text>
</comment>
<evidence type="ECO:0000256" key="7">
    <source>
        <dbReference type="SAM" id="Phobius"/>
    </source>
</evidence>
<keyword evidence="5 7" id="KW-0472">Membrane</keyword>
<keyword evidence="3 7" id="KW-0812">Transmembrane</keyword>
<feature type="transmembrane region" description="Helical" evidence="7">
    <location>
        <begin position="430"/>
        <end position="449"/>
    </location>
</feature>
<dbReference type="GO" id="GO:0005886">
    <property type="term" value="C:plasma membrane"/>
    <property type="evidence" value="ECO:0007669"/>
    <property type="project" value="UniProtKB-SubCell"/>
</dbReference>
<dbReference type="PANTHER" id="PTHR30509">
    <property type="entry name" value="P-HYDROXYBENZOIC ACID EFFLUX PUMP SUBUNIT-RELATED"/>
    <property type="match status" value="1"/>
</dbReference>
<evidence type="ECO:0000256" key="2">
    <source>
        <dbReference type="ARBA" id="ARBA00022475"/>
    </source>
</evidence>
<protein>
    <submittedName>
        <fullName evidence="9">Uncharacterized membrane protein YccC</fullName>
    </submittedName>
</protein>
<evidence type="ECO:0000313" key="9">
    <source>
        <dbReference type="EMBL" id="SEJ57635.1"/>
    </source>
</evidence>
<keyword evidence="4 7" id="KW-1133">Transmembrane helix</keyword>
<dbReference type="PANTHER" id="PTHR30509:SF9">
    <property type="entry name" value="MULTIDRUG RESISTANCE PROTEIN MDTO"/>
    <property type="match status" value="1"/>
</dbReference>
<dbReference type="Pfam" id="PF13515">
    <property type="entry name" value="FUSC_2"/>
    <property type="match status" value="1"/>
</dbReference>
<dbReference type="InterPro" id="IPR049453">
    <property type="entry name" value="Memb_transporter_dom"/>
</dbReference>
<feature type="transmembrane region" description="Helical" evidence="7">
    <location>
        <begin position="330"/>
        <end position="350"/>
    </location>
</feature>
<evidence type="ECO:0000256" key="1">
    <source>
        <dbReference type="ARBA" id="ARBA00004651"/>
    </source>
</evidence>
<evidence type="ECO:0000256" key="3">
    <source>
        <dbReference type="ARBA" id="ARBA00022692"/>
    </source>
</evidence>
<accession>A0AAQ1JTR8</accession>
<dbReference type="RefSeq" id="WP_208490366.1">
    <property type="nucleotide sequence ID" value="NZ_CADFGN010000006.1"/>
</dbReference>
<dbReference type="Proteomes" id="UP000183529">
    <property type="component" value="Unassembled WGS sequence"/>
</dbReference>
<organism evidence="9 10">
    <name type="scientific">Paraburkholderia tropica</name>
    <dbReference type="NCBI Taxonomy" id="92647"/>
    <lineage>
        <taxon>Bacteria</taxon>
        <taxon>Pseudomonadati</taxon>
        <taxon>Pseudomonadota</taxon>
        <taxon>Betaproteobacteria</taxon>
        <taxon>Burkholderiales</taxon>
        <taxon>Burkholderiaceae</taxon>
        <taxon>Paraburkholderia</taxon>
    </lineage>
</organism>
<feature type="transmembrane region" description="Helical" evidence="7">
    <location>
        <begin position="52"/>
        <end position="73"/>
    </location>
</feature>
<evidence type="ECO:0000256" key="4">
    <source>
        <dbReference type="ARBA" id="ARBA00022989"/>
    </source>
</evidence>
<gene>
    <name evidence="9" type="ORF">SAMN05216550_10649</name>
</gene>
<feature type="domain" description="Integral membrane bound transporter" evidence="8">
    <location>
        <begin position="343"/>
        <end position="470"/>
    </location>
</feature>
<keyword evidence="2" id="KW-1003">Cell membrane</keyword>
<feature type="transmembrane region" description="Helical" evidence="7">
    <location>
        <begin position="455"/>
        <end position="475"/>
    </location>
</feature>
<feature type="transmembrane region" description="Helical" evidence="7">
    <location>
        <begin position="85"/>
        <end position="102"/>
    </location>
</feature>
<proteinExistence type="inferred from homology"/>
<dbReference type="EMBL" id="FNZM01000006">
    <property type="protein sequence ID" value="SEJ57635.1"/>
    <property type="molecule type" value="Genomic_DNA"/>
</dbReference>
<name>A0AAQ1JTR8_9BURK</name>
<evidence type="ECO:0000256" key="6">
    <source>
        <dbReference type="ARBA" id="ARBA00043993"/>
    </source>
</evidence>
<feature type="transmembrane region" description="Helical" evidence="7">
    <location>
        <begin position="160"/>
        <end position="180"/>
    </location>
</feature>
<evidence type="ECO:0000259" key="8">
    <source>
        <dbReference type="Pfam" id="PF13515"/>
    </source>
</evidence>
<reference evidence="9 10" key="1">
    <citation type="submission" date="2016-10" db="EMBL/GenBank/DDBJ databases">
        <authorList>
            <person name="Varghese N."/>
            <person name="Submissions S."/>
        </authorList>
    </citation>
    <scope>NUCLEOTIDE SEQUENCE [LARGE SCALE GENOMIC DNA]</scope>
    <source>
        <strain evidence="9 10">LMG 22274</strain>
    </source>
</reference>